<evidence type="ECO:0000313" key="5">
    <source>
        <dbReference type="Proteomes" id="UP000004344"/>
    </source>
</evidence>
<dbReference type="Proteomes" id="UP000004344">
    <property type="component" value="Unassembled WGS sequence"/>
</dbReference>
<dbReference type="GO" id="GO:0051607">
    <property type="term" value="P:defense response to virus"/>
    <property type="evidence" value="ECO:0007669"/>
    <property type="project" value="UniProtKB-KW"/>
</dbReference>
<dbReference type="PATRIC" id="fig|741277.3.peg.1221"/>
<evidence type="ECO:0000313" key="4">
    <source>
        <dbReference type="EMBL" id="EHC17975.1"/>
    </source>
</evidence>
<name>G6FQ90_9CYAN</name>
<dbReference type="SUPFAM" id="SSF52980">
    <property type="entry name" value="Restriction endonuclease-like"/>
    <property type="match status" value="1"/>
</dbReference>
<keyword evidence="5" id="KW-1185">Reference proteome</keyword>
<dbReference type="GO" id="GO:0000166">
    <property type="term" value="F:nucleotide binding"/>
    <property type="evidence" value="ECO:0007669"/>
    <property type="project" value="UniProtKB-KW"/>
</dbReference>
<comment type="caution">
    <text evidence="4">The sequence shown here is derived from an EMBL/GenBank/DDBJ whole genome shotgun (WGS) entry which is preliminary data.</text>
</comment>
<keyword evidence="1" id="KW-0547">Nucleotide-binding</keyword>
<proteinExistence type="predicted"/>
<dbReference type="InterPro" id="IPR043128">
    <property type="entry name" value="Rev_trsase/Diguanyl_cyclase"/>
</dbReference>
<protein>
    <recommendedName>
        <fullName evidence="3">Cas10/Cmr2 second palm domain-containing protein</fullName>
    </recommendedName>
</protein>
<dbReference type="Gene3D" id="3.40.50.10770">
    <property type="entry name" value="Hypothetical protein VC1899 like domain (Restriction endonuclease-like)"/>
    <property type="match status" value="1"/>
</dbReference>
<feature type="domain" description="Cas10/Cmr2 second palm" evidence="3">
    <location>
        <begin position="488"/>
        <end position="639"/>
    </location>
</feature>
<gene>
    <name evidence="4" type="ORF">FJSC11DRAFT_1037</name>
</gene>
<dbReference type="InterPro" id="IPR054767">
    <property type="entry name" value="Cas10-Cmr2_palm2"/>
</dbReference>
<dbReference type="Gene3D" id="3.30.70.270">
    <property type="match status" value="1"/>
</dbReference>
<reference evidence="4 5" key="1">
    <citation type="submission" date="2011-09" db="EMBL/GenBank/DDBJ databases">
        <title>The draft genome of Fischerella sp. JSC-11.</title>
        <authorList>
            <consortium name="US DOE Joint Genome Institute (JGI-PGF)"/>
            <person name="Lucas S."/>
            <person name="Han J."/>
            <person name="Lapidus A."/>
            <person name="Cheng J.-F."/>
            <person name="Goodwin L."/>
            <person name="Pitluck S."/>
            <person name="Peters L."/>
            <person name="Land M.L."/>
            <person name="Hauser L."/>
            <person name="Sarkisova S."/>
            <person name="Bryant D.A."/>
            <person name="Brown I."/>
            <person name="Woyke T.J."/>
        </authorList>
    </citation>
    <scope>NUCLEOTIDE SEQUENCE [LARGE SCALE GENOMIC DNA]</scope>
    <source>
        <strain evidence="4 5">JSC-11</strain>
    </source>
</reference>
<evidence type="ECO:0000256" key="2">
    <source>
        <dbReference type="ARBA" id="ARBA00023118"/>
    </source>
</evidence>
<keyword evidence="2" id="KW-0051">Antiviral defense</keyword>
<dbReference type="Pfam" id="PF22335">
    <property type="entry name" value="Cas10-Cmr2_palm2"/>
    <property type="match status" value="1"/>
</dbReference>
<sequence>MLCNTGYGNFEKRIHLPCDMSTSEFDKYKVDHLFLLIGENPLPNYVAAQILLKEDGTVYLVHSTDTTSKAACLERNLKGVNVKLISLKTHEANSCVIKNKIQTEVKNILTNHPKHTFGLNYTGGTKAMSVHGYRALFEASGVQNPVFSYLDARSLQMFIDRDNDSPKAEAVDIKLSLEKIFDLHDLRWDKEPITVPILPELAIEFAKLHTDKKVVFAWRWWCDNVLKPATKVFKKKLNKPPEWEWKKDNQIDKVALKADIAVQNLNKALLDYLKQPEEGKSLLELFQDDNYKRLKDLCDFYNGLWIPEYLPHIEKVTQLLKERKYLGESDNAVILFKDREDKESAIKFTKRLSKRVLQEAPGLKIVVAHSEPFEWGNKLSGMVDSLMKELERKKREYNPSVPLLGLGVTANCLSTGLSAVDTSDRYSVPTSYPVSREIVEKLRAVDPKNKAPANQELKDTIFKNLPLGNYIVPYDVDDLGRTEGKSSYMAIVHADGNGMGDRFKEHGRKCKTDREYITAMRELSKTVNQAGVNALKKVAERVIQLADGKLQEQFAITERDGEKYLPFRPIVYGGDDVTFVCDGRLGLSLAALYLKEFADQKVADGKDLTACAGIAIVKTHYPFARAYQLSEALCRNAKNFVRSEKERLGISDFSALDWHIAPSGLLGSISDIRQREYQVTEGNLTMRPLYLQSDSDWRNWDDFSEVVNKFNTHRDWTNRRNKVIALREQLRQGSEKTKQFLQVYGLNENYLPQFSKAKYDDFYQCGWTDDPRTNTRVCGYFDAIEAMEFHIPLKEKTDGDLLPENATFE</sequence>
<evidence type="ECO:0000259" key="3">
    <source>
        <dbReference type="Pfam" id="PF22335"/>
    </source>
</evidence>
<accession>G6FQ90</accession>
<dbReference type="InterPro" id="IPR011335">
    <property type="entry name" value="Restrct_endonuc-II-like"/>
</dbReference>
<organism evidence="4 5">
    <name type="scientific">Fischerella thermalis JSC-11</name>
    <dbReference type="NCBI Taxonomy" id="741277"/>
    <lineage>
        <taxon>Bacteria</taxon>
        <taxon>Bacillati</taxon>
        <taxon>Cyanobacteriota</taxon>
        <taxon>Cyanophyceae</taxon>
        <taxon>Nostocales</taxon>
        <taxon>Hapalosiphonaceae</taxon>
        <taxon>Fischerella</taxon>
    </lineage>
</organism>
<dbReference type="AlphaFoldDB" id="G6FQ90"/>
<evidence type="ECO:0000256" key="1">
    <source>
        <dbReference type="ARBA" id="ARBA00022741"/>
    </source>
</evidence>
<dbReference type="EMBL" id="AGIZ01000003">
    <property type="protein sequence ID" value="EHC17975.1"/>
    <property type="molecule type" value="Genomic_DNA"/>
</dbReference>